<protein>
    <recommendedName>
        <fullName evidence="3">CX domain-containing protein</fullName>
    </recommendedName>
</protein>
<evidence type="ECO:0000313" key="4">
    <source>
        <dbReference type="EMBL" id="CAG9530633.1"/>
    </source>
</evidence>
<keyword evidence="5" id="KW-1185">Reference proteome</keyword>
<feature type="compositionally biased region" description="Polar residues" evidence="1">
    <location>
        <begin position="88"/>
        <end position="100"/>
    </location>
</feature>
<dbReference type="InterPro" id="IPR002619">
    <property type="entry name" value="CX"/>
</dbReference>
<evidence type="ECO:0000259" key="3">
    <source>
        <dbReference type="Pfam" id="PF01705"/>
    </source>
</evidence>
<feature type="compositionally biased region" description="Polar residues" evidence="1">
    <location>
        <begin position="40"/>
        <end position="51"/>
    </location>
</feature>
<organism evidence="4 5">
    <name type="scientific">Cercopithifilaria johnstoni</name>
    <dbReference type="NCBI Taxonomy" id="2874296"/>
    <lineage>
        <taxon>Eukaryota</taxon>
        <taxon>Metazoa</taxon>
        <taxon>Ecdysozoa</taxon>
        <taxon>Nematoda</taxon>
        <taxon>Chromadorea</taxon>
        <taxon>Rhabditida</taxon>
        <taxon>Spirurina</taxon>
        <taxon>Spiruromorpha</taxon>
        <taxon>Filarioidea</taxon>
        <taxon>Onchocercidae</taxon>
        <taxon>Cercopithifilaria</taxon>
    </lineage>
</organism>
<accession>A0A8J2LVH2</accession>
<dbReference type="PANTHER" id="PTHR47520">
    <property type="entry name" value="CX DOMAIN-CONTAINING PROTEIN-RELATED"/>
    <property type="match status" value="1"/>
</dbReference>
<proteinExistence type="predicted"/>
<keyword evidence="2" id="KW-0732">Signal</keyword>
<dbReference type="PANTHER" id="PTHR47520:SF8">
    <property type="entry name" value="CX DOMAIN-CONTAINING PROTEIN"/>
    <property type="match status" value="1"/>
</dbReference>
<name>A0A8J2LVH2_9BILA</name>
<reference evidence="4" key="1">
    <citation type="submission" date="2021-09" db="EMBL/GenBank/DDBJ databases">
        <authorList>
            <consortium name="Pathogen Informatics"/>
        </authorList>
    </citation>
    <scope>NUCLEOTIDE SEQUENCE</scope>
</reference>
<feature type="chain" id="PRO_5035283943" description="CX domain-containing protein" evidence="2">
    <location>
        <begin position="19"/>
        <end position="267"/>
    </location>
</feature>
<evidence type="ECO:0000256" key="2">
    <source>
        <dbReference type="SAM" id="SignalP"/>
    </source>
</evidence>
<dbReference type="Proteomes" id="UP000746747">
    <property type="component" value="Unassembled WGS sequence"/>
</dbReference>
<feature type="signal peptide" evidence="2">
    <location>
        <begin position="1"/>
        <end position="18"/>
    </location>
</feature>
<sequence length="267" mass="28794">MCKIIVCLLLLTAGITNARKFSVGGKGSSRGSSAARMNVKSGQHPQQSGHYPQQIGRYPQQSNYHPHQNGYHQPAPGGYHPNQVGGYHQQSGVAPSQMKPSNKGAFGTALAGGLVGGVAGGVIFHIGKAVLTSKSEPLTIPNGQNYYFDERNYQLKNGYFICSMLIDDVVKMLQENSTNPTPAINESTNSTAMTPAQFFKTVQFSDGSRPKSLTWDCKTGSEVCCGIDCCPAQLLTKQKDKGNHGHHGFGGPSWVVFARFVDILKFK</sequence>
<gene>
    <name evidence="4" type="ORF">CJOHNSTONI_LOCUS1111</name>
</gene>
<evidence type="ECO:0000256" key="1">
    <source>
        <dbReference type="SAM" id="MobiDB-lite"/>
    </source>
</evidence>
<evidence type="ECO:0000313" key="5">
    <source>
        <dbReference type="Proteomes" id="UP000746747"/>
    </source>
</evidence>
<dbReference type="AlphaFoldDB" id="A0A8J2LVH2"/>
<dbReference type="EMBL" id="CAKAEH010000329">
    <property type="protein sequence ID" value="CAG9530633.1"/>
    <property type="molecule type" value="Genomic_DNA"/>
</dbReference>
<feature type="region of interest" description="Disordered" evidence="1">
    <location>
        <begin position="21"/>
        <end position="100"/>
    </location>
</feature>
<dbReference type="OrthoDB" id="5871812at2759"/>
<dbReference type="Pfam" id="PF01705">
    <property type="entry name" value="CX"/>
    <property type="match status" value="1"/>
</dbReference>
<comment type="caution">
    <text evidence="4">The sequence shown here is derived from an EMBL/GenBank/DDBJ whole genome shotgun (WGS) entry which is preliminary data.</text>
</comment>
<feature type="domain" description="CX" evidence="3">
    <location>
        <begin position="198"/>
        <end position="230"/>
    </location>
</feature>